<dbReference type="EMBL" id="CAMXCT010006423">
    <property type="protein sequence ID" value="CAI4014571.1"/>
    <property type="molecule type" value="Genomic_DNA"/>
</dbReference>
<proteinExistence type="predicted"/>
<dbReference type="AlphaFoldDB" id="A0A9P1DQT9"/>
<evidence type="ECO:0000256" key="2">
    <source>
        <dbReference type="SAM" id="SignalP"/>
    </source>
</evidence>
<dbReference type="EMBL" id="CAMXCT030006423">
    <property type="protein sequence ID" value="CAL4801883.1"/>
    <property type="molecule type" value="Genomic_DNA"/>
</dbReference>
<dbReference type="EMBL" id="CAMXCT020006423">
    <property type="protein sequence ID" value="CAL1167946.1"/>
    <property type="molecule type" value="Genomic_DNA"/>
</dbReference>
<feature type="chain" id="PRO_5043271586" evidence="2">
    <location>
        <begin position="30"/>
        <end position="585"/>
    </location>
</feature>
<name>A0A9P1DQT9_9DINO</name>
<dbReference type="OrthoDB" id="428853at2759"/>
<dbReference type="Proteomes" id="UP001152797">
    <property type="component" value="Unassembled WGS sequence"/>
</dbReference>
<evidence type="ECO:0000313" key="4">
    <source>
        <dbReference type="EMBL" id="CAL1167946.1"/>
    </source>
</evidence>
<protein>
    <submittedName>
        <fullName evidence="3">Uncharacterized protein</fullName>
    </submittedName>
</protein>
<evidence type="ECO:0000256" key="1">
    <source>
        <dbReference type="SAM" id="MobiDB-lite"/>
    </source>
</evidence>
<sequence length="585" mass="60328">MASLTVALPLAMAAIISLAVFALMVPVAGQFSGLPQAPQPPCRAPSTQSAALQDAVEGIAGLMQRFEDLQPQIAQLPAPELQQIAQPAQKLHERFENMQKKLVAINGNAGPELEEEAITFHRDLAVFVNGVARRFGITGPRSLPGAASVAAVDASQRPGSFGARRSPGGLAGGAGAASPATEQRLQAAMQAIQSGMQRFESLHQKLATLPAQVLNPLADQAQRLHEEFLRLQQKGMQLASGQLMLEADAAPYADELESYMSRQLTFVGDAEYQVKQAAAPSSSGYQGMLGNRLSPAPVGAQAASFGPLPATGAPAQAMGSMGSTGSIGIGPMGQAPLPGQVTPETDRRLSAIIEKVIRLMQEFQGLAPQLSRIPQQVLAPLANMGTSLDTRFRELQRRGSEIAGDNTRPMTEKDASQYLKDMEAFHSEQERYVEQAKQALQAAPAQGLGAGGLSLGSARLEDLRGAGASANTFGGLPNAPSIGLGGLGGLGGPKANGGGFGAGLGGFGGQRAPGNTLHAPTISVNNFGAASFGGFGRKGAERSSEAPGLPGLPNLEEMGRATLNTAVLPSQRGVCSAGVCGESSL</sequence>
<feature type="region of interest" description="Disordered" evidence="1">
    <location>
        <begin position="537"/>
        <end position="556"/>
    </location>
</feature>
<keyword evidence="5" id="KW-1185">Reference proteome</keyword>
<comment type="caution">
    <text evidence="3">The sequence shown here is derived from an EMBL/GenBank/DDBJ whole genome shotgun (WGS) entry which is preliminary data.</text>
</comment>
<evidence type="ECO:0000313" key="5">
    <source>
        <dbReference type="Proteomes" id="UP001152797"/>
    </source>
</evidence>
<reference evidence="4" key="2">
    <citation type="submission" date="2024-04" db="EMBL/GenBank/DDBJ databases">
        <authorList>
            <person name="Chen Y."/>
            <person name="Shah S."/>
            <person name="Dougan E. K."/>
            <person name="Thang M."/>
            <person name="Chan C."/>
        </authorList>
    </citation>
    <scope>NUCLEOTIDE SEQUENCE [LARGE SCALE GENOMIC DNA]</scope>
</reference>
<feature type="signal peptide" evidence="2">
    <location>
        <begin position="1"/>
        <end position="29"/>
    </location>
</feature>
<reference evidence="3" key="1">
    <citation type="submission" date="2022-10" db="EMBL/GenBank/DDBJ databases">
        <authorList>
            <person name="Chen Y."/>
            <person name="Dougan E. K."/>
            <person name="Chan C."/>
            <person name="Rhodes N."/>
            <person name="Thang M."/>
        </authorList>
    </citation>
    <scope>NUCLEOTIDE SEQUENCE</scope>
</reference>
<accession>A0A9P1DQT9</accession>
<organism evidence="3">
    <name type="scientific">Cladocopium goreaui</name>
    <dbReference type="NCBI Taxonomy" id="2562237"/>
    <lineage>
        <taxon>Eukaryota</taxon>
        <taxon>Sar</taxon>
        <taxon>Alveolata</taxon>
        <taxon>Dinophyceae</taxon>
        <taxon>Suessiales</taxon>
        <taxon>Symbiodiniaceae</taxon>
        <taxon>Cladocopium</taxon>
    </lineage>
</organism>
<keyword evidence="2" id="KW-0732">Signal</keyword>
<gene>
    <name evidence="3" type="ORF">C1SCF055_LOCUS39465</name>
</gene>
<evidence type="ECO:0000313" key="3">
    <source>
        <dbReference type="EMBL" id="CAI4014571.1"/>
    </source>
</evidence>
<feature type="region of interest" description="Disordered" evidence="1">
    <location>
        <begin position="157"/>
        <end position="178"/>
    </location>
</feature>